<dbReference type="AlphaFoldDB" id="A0A8H4U7X2"/>
<keyword evidence="3" id="KW-1185">Reference proteome</keyword>
<organism evidence="2 3">
    <name type="scientific">Fusarium sarcochroum</name>
    <dbReference type="NCBI Taxonomy" id="1208366"/>
    <lineage>
        <taxon>Eukaryota</taxon>
        <taxon>Fungi</taxon>
        <taxon>Dikarya</taxon>
        <taxon>Ascomycota</taxon>
        <taxon>Pezizomycotina</taxon>
        <taxon>Sordariomycetes</taxon>
        <taxon>Hypocreomycetidae</taxon>
        <taxon>Hypocreales</taxon>
        <taxon>Nectriaceae</taxon>
        <taxon>Fusarium</taxon>
        <taxon>Fusarium lateritium species complex</taxon>
    </lineage>
</organism>
<evidence type="ECO:0000256" key="1">
    <source>
        <dbReference type="SAM" id="MobiDB-lite"/>
    </source>
</evidence>
<gene>
    <name evidence="2" type="ORF">FSARC_1869</name>
</gene>
<accession>A0A8H4U7X2</accession>
<evidence type="ECO:0000313" key="2">
    <source>
        <dbReference type="EMBL" id="KAF4971247.1"/>
    </source>
</evidence>
<sequence>MPPQLTEPRWCLPKLCHPICKNPRASRFQSTSLFSARPSPTTVMDQASELEVRLSIDYGSSAIKAAYLIKADGQWQTRPVRCWGYDTIIRDTGGVDITASQQSLPNLVYFTDCGRMDIGLTDKNYPSYAGSKRAVSLKLFPGGEAEKLRQVLEQHKREPGDVLRLAFEKALAALQRTMHRDHPLEKREYVLRVVTLSIPEIYAQGDICGADIQAMYLKAAEDAGFPKESIRFETEAMSTAMYLIQTLSGSESHGLSEPRTQMNIADLGAMSWDVITIVNINGEFVQHDPPQGGIGGMGQVWAKLRQKFPGDDETFELIKAKCCKLTDFRDINLGLEVKVRAQELRAMFEEAWNNFSEYMQDWFKDKDTRDLWIVGGAPASNHLIQSYLREQLGDRGINASFPPHPDPTHAVCRGAITPWKPLDPVAILERSQIGFLVSLHESSPKPLDRAINLKLAGQKLESLESRFETVEPCEGKIQLWLYYSESGKALGKQYGTSKQTTNQIHNFERDEATLLDPINIKPVGSDSETIHFRFVKDTVSPSRLYLELYSEFRYTIICLEITRDRTRALLEQEESELSAKYASEGPMRITPELFDQVAIGNANHSAVLRHNGTSRIACLELGYKTRLLIRVPTPEPLSKQDTMSQEHTTETGYYCPFSFVLKKGRRKGSFFLTALWSEDENSLDVVLIQKRILFRLRLTWTCRNGILSVEDGPIWSQVKVNKSLKNKFTVLNEWCENGGEPVSLDESYAEGWEEILLRMPWKITTPKRNKPCGEVTQQPSSKRARKPSHDETIHASLHGSITYTPPPLLNPDSDRDITFDEGNAQLAQTVTSNQDTVNRSPCSSIPSDGHAYVSCQEQDGTSGTPTSESDVLGQDSSVAPNQSLGVGQKKSTR</sequence>
<name>A0A8H4U7X2_9HYPO</name>
<dbReference type="OrthoDB" id="10548627at2759"/>
<feature type="compositionally biased region" description="Polar residues" evidence="1">
    <location>
        <begin position="855"/>
        <end position="885"/>
    </location>
</feature>
<feature type="region of interest" description="Disordered" evidence="1">
    <location>
        <begin position="767"/>
        <end position="816"/>
    </location>
</feature>
<feature type="compositionally biased region" description="Polar residues" evidence="1">
    <location>
        <begin position="830"/>
        <end position="846"/>
    </location>
</feature>
<reference evidence="2" key="1">
    <citation type="journal article" date="2020" name="BMC Genomics">
        <title>Correction to: Identification and distribution of gene clusters required for synthesis of sphingolipid metabolism inhibitors in diverse species of the filamentous fungus Fusarium.</title>
        <authorList>
            <person name="Kim H.S."/>
            <person name="Lohmar J.M."/>
            <person name="Busman M."/>
            <person name="Brown D.W."/>
            <person name="Naumann T.A."/>
            <person name="Divon H.H."/>
            <person name="Lysoe E."/>
            <person name="Uhlig S."/>
            <person name="Proctor R.H."/>
        </authorList>
    </citation>
    <scope>NUCLEOTIDE SEQUENCE</scope>
    <source>
        <strain evidence="2">NRRL 20472</strain>
    </source>
</reference>
<comment type="caution">
    <text evidence="2">The sequence shown here is derived from an EMBL/GenBank/DDBJ whole genome shotgun (WGS) entry which is preliminary data.</text>
</comment>
<proteinExistence type="predicted"/>
<feature type="region of interest" description="Disordered" evidence="1">
    <location>
        <begin position="830"/>
        <end position="893"/>
    </location>
</feature>
<dbReference type="EMBL" id="JABEXW010000099">
    <property type="protein sequence ID" value="KAF4971247.1"/>
    <property type="molecule type" value="Genomic_DNA"/>
</dbReference>
<protein>
    <submittedName>
        <fullName evidence="2">Uncharacterized protein</fullName>
    </submittedName>
</protein>
<dbReference type="Proteomes" id="UP000622797">
    <property type="component" value="Unassembled WGS sequence"/>
</dbReference>
<reference evidence="2" key="2">
    <citation type="submission" date="2020-05" db="EMBL/GenBank/DDBJ databases">
        <authorList>
            <person name="Kim H.-S."/>
            <person name="Proctor R.H."/>
            <person name="Brown D.W."/>
        </authorList>
    </citation>
    <scope>NUCLEOTIDE SEQUENCE</scope>
    <source>
        <strain evidence="2">NRRL 20472</strain>
    </source>
</reference>
<evidence type="ECO:0000313" key="3">
    <source>
        <dbReference type="Proteomes" id="UP000622797"/>
    </source>
</evidence>